<dbReference type="PANTHER" id="PTHR22916">
    <property type="entry name" value="GLYCOSYLTRANSFERASE"/>
    <property type="match status" value="1"/>
</dbReference>
<keyword evidence="2" id="KW-0328">Glycosyltransferase</keyword>
<dbReference type="Proteomes" id="UP001195963">
    <property type="component" value="Unassembled WGS sequence"/>
</dbReference>
<protein>
    <submittedName>
        <fullName evidence="2">Glycosyltransferase</fullName>
        <ecNumber evidence="2">2.4.-.-</ecNumber>
    </submittedName>
</protein>
<gene>
    <name evidence="2" type="ORF">K0625_16225</name>
</gene>
<dbReference type="EMBL" id="JAHZST010000012">
    <property type="protein sequence ID" value="MBW8185208.1"/>
    <property type="molecule type" value="Genomic_DNA"/>
</dbReference>
<keyword evidence="2" id="KW-0808">Transferase</keyword>
<comment type="caution">
    <text evidence="2">The sequence shown here is derived from an EMBL/GenBank/DDBJ whole genome shotgun (WGS) entry which is preliminary data.</text>
</comment>
<sequence length="292" mass="33512">MMNPLVSILVPVFNHSKYIEECLNSIVNTDYPNLELVLCDDGSTDNSVEIINSWLNKHRQLRHVFLTQKNMGVCKTLNRLITASSGEYIVICASDDSLSSDSITVRYDYLINNPSKHAVIGDASVFDENSKFVNISAMKSLFYANYNNLNSNIVRELVLRWSVVGPTIMLKRKVYDDLGLYDEGLLIEDREFYLRILKQNKLGFIPVGVANYRIHNGNASRKSISSRLKVSEQVAISNLKHCSDFDPVCNFFLMSHKVDLLWVKMGTGRLTFYSLFIFRAIRRFVFSPFRFF</sequence>
<dbReference type="RefSeq" id="WP_220110648.1">
    <property type="nucleotide sequence ID" value="NZ_JAHZST010000012.1"/>
</dbReference>
<dbReference type="SUPFAM" id="SSF53448">
    <property type="entry name" value="Nucleotide-diphospho-sugar transferases"/>
    <property type="match status" value="1"/>
</dbReference>
<evidence type="ECO:0000259" key="1">
    <source>
        <dbReference type="Pfam" id="PF00535"/>
    </source>
</evidence>
<dbReference type="Pfam" id="PF00535">
    <property type="entry name" value="Glycos_transf_2"/>
    <property type="match status" value="1"/>
</dbReference>
<evidence type="ECO:0000313" key="2">
    <source>
        <dbReference type="EMBL" id="MBW8185208.1"/>
    </source>
</evidence>
<keyword evidence="3" id="KW-1185">Reference proteome</keyword>
<dbReference type="EC" id="2.4.-.-" evidence="2"/>
<dbReference type="GO" id="GO:0016757">
    <property type="term" value="F:glycosyltransferase activity"/>
    <property type="evidence" value="ECO:0007669"/>
    <property type="project" value="UniProtKB-KW"/>
</dbReference>
<dbReference type="Gene3D" id="3.90.550.10">
    <property type="entry name" value="Spore Coat Polysaccharide Biosynthesis Protein SpsA, Chain A"/>
    <property type="match status" value="1"/>
</dbReference>
<accession>A0ABS7E6A7</accession>
<feature type="domain" description="Glycosyltransferase 2-like" evidence="1">
    <location>
        <begin position="7"/>
        <end position="176"/>
    </location>
</feature>
<name>A0ABS7E6A7_9GAMM</name>
<dbReference type="PANTHER" id="PTHR22916:SF3">
    <property type="entry name" value="UDP-GLCNAC:BETAGAL BETA-1,3-N-ACETYLGLUCOSAMINYLTRANSFERASE-LIKE PROTEIN 1"/>
    <property type="match status" value="1"/>
</dbReference>
<reference evidence="2 3" key="1">
    <citation type="submission" date="2021-07" db="EMBL/GenBank/DDBJ databases">
        <title>Shewanella sp. nov, isolated from SCS.</title>
        <authorList>
            <person name="Cao W.R."/>
        </authorList>
    </citation>
    <scope>NUCLEOTIDE SEQUENCE [LARGE SCALE GENOMIC DNA]</scope>
    <source>
        <strain evidence="2 3">NR704-98</strain>
    </source>
</reference>
<dbReference type="InterPro" id="IPR029044">
    <property type="entry name" value="Nucleotide-diphossugar_trans"/>
</dbReference>
<organism evidence="2 3">
    <name type="scientific">Shewanella nanhaiensis</name>
    <dbReference type="NCBI Taxonomy" id="2864872"/>
    <lineage>
        <taxon>Bacteria</taxon>
        <taxon>Pseudomonadati</taxon>
        <taxon>Pseudomonadota</taxon>
        <taxon>Gammaproteobacteria</taxon>
        <taxon>Alteromonadales</taxon>
        <taxon>Shewanellaceae</taxon>
        <taxon>Shewanella</taxon>
    </lineage>
</organism>
<proteinExistence type="predicted"/>
<evidence type="ECO:0000313" key="3">
    <source>
        <dbReference type="Proteomes" id="UP001195963"/>
    </source>
</evidence>
<dbReference type="InterPro" id="IPR001173">
    <property type="entry name" value="Glyco_trans_2-like"/>
</dbReference>